<gene>
    <name evidence="1" type="ORF">EVA_13440</name>
</gene>
<comment type="caution">
    <text evidence="1">The sequence shown here is derived from an EMBL/GenBank/DDBJ whole genome shotgun (WGS) entry which is preliminary data.</text>
</comment>
<organism evidence="1">
    <name type="scientific">gut metagenome</name>
    <dbReference type="NCBI Taxonomy" id="749906"/>
    <lineage>
        <taxon>unclassified sequences</taxon>
        <taxon>metagenomes</taxon>
        <taxon>organismal metagenomes</taxon>
    </lineage>
</organism>
<dbReference type="AlphaFoldDB" id="J9FVB9"/>
<reference evidence="1" key="1">
    <citation type="journal article" date="2012" name="PLoS ONE">
        <title>Gene sets for utilization of primary and secondary nutrition supplies in the distal gut of endangered iberian lynx.</title>
        <authorList>
            <person name="Alcaide M."/>
            <person name="Messina E."/>
            <person name="Richter M."/>
            <person name="Bargiela R."/>
            <person name="Peplies J."/>
            <person name="Huws S.A."/>
            <person name="Newbold C.J."/>
            <person name="Golyshin P.N."/>
            <person name="Simon M.A."/>
            <person name="Lopez G."/>
            <person name="Yakimov M.M."/>
            <person name="Ferrer M."/>
        </authorList>
    </citation>
    <scope>NUCLEOTIDE SEQUENCE</scope>
</reference>
<sequence length="47" mass="5548">MAMAFYFISEKIIVENVEFYDVRMLIEKISRGLDYCGCVDSDLKFFP</sequence>
<dbReference type="EMBL" id="AMCI01004257">
    <property type="protein sequence ID" value="EJW98458.1"/>
    <property type="molecule type" value="Genomic_DNA"/>
</dbReference>
<protein>
    <submittedName>
        <fullName evidence="1">Uncharacterized protein</fullName>
    </submittedName>
</protein>
<proteinExistence type="predicted"/>
<evidence type="ECO:0000313" key="1">
    <source>
        <dbReference type="EMBL" id="EJW98458.1"/>
    </source>
</evidence>
<accession>J9FVB9</accession>
<name>J9FVB9_9ZZZZ</name>